<evidence type="ECO:0000256" key="3">
    <source>
        <dbReference type="ARBA" id="ARBA00009225"/>
    </source>
</evidence>
<dbReference type="RefSeq" id="XP_041135633.1">
    <property type="nucleotide sequence ID" value="XM_041282857.1"/>
</dbReference>
<reference evidence="16" key="1">
    <citation type="submission" date="2020-10" db="EMBL/GenBank/DDBJ databases">
        <authorList>
            <person name="Palmer J.M."/>
        </authorList>
    </citation>
    <scope>NUCLEOTIDE SEQUENCE</scope>
    <source>
        <strain evidence="16">UCD 2041</strain>
    </source>
</reference>
<dbReference type="GO" id="GO:0001678">
    <property type="term" value="P:intracellular glucose homeostasis"/>
    <property type="evidence" value="ECO:0007669"/>
    <property type="project" value="InterPro"/>
</dbReference>
<comment type="catalytic activity">
    <reaction evidence="9">
        <text>a D-hexose + ATP = a D-hexose 6-phosphate + ADP + H(+)</text>
        <dbReference type="Rhea" id="RHEA:22740"/>
        <dbReference type="ChEBI" id="CHEBI:4194"/>
        <dbReference type="ChEBI" id="CHEBI:15378"/>
        <dbReference type="ChEBI" id="CHEBI:30616"/>
        <dbReference type="ChEBI" id="CHEBI:229467"/>
        <dbReference type="ChEBI" id="CHEBI:456216"/>
        <dbReference type="EC" id="2.7.1.1"/>
    </reaction>
    <physiologicalReaction direction="left-to-right" evidence="9">
        <dbReference type="Rhea" id="RHEA:22741"/>
    </physiologicalReaction>
</comment>
<keyword evidence="5 13" id="KW-0547">Nucleotide-binding</keyword>
<dbReference type="AlphaFoldDB" id="A0A871RAJ5"/>
<dbReference type="InterPro" id="IPR022672">
    <property type="entry name" value="Hexokinase_N"/>
</dbReference>
<reference evidence="16" key="2">
    <citation type="journal article" name="BMC Genomics">
        <title>New genome assemblies reveal patterns of domestication and adaptation across Brettanomyces (Dekkera) species.</title>
        <authorList>
            <person name="Roach M.J."/>
            <person name="Borneman A.R."/>
        </authorList>
    </citation>
    <scope>NUCLEOTIDE SEQUENCE</scope>
    <source>
        <strain evidence="16">UCD 2041</strain>
    </source>
</reference>
<evidence type="ECO:0000256" key="1">
    <source>
        <dbReference type="ARBA" id="ARBA00004888"/>
    </source>
</evidence>
<dbReference type="GO" id="GO:0019158">
    <property type="term" value="F:mannokinase activity"/>
    <property type="evidence" value="ECO:0007669"/>
    <property type="project" value="TreeGrafter"/>
</dbReference>
<protein>
    <recommendedName>
        <fullName evidence="13">Phosphotransferase</fullName>
        <ecNumber evidence="13">2.7.1.-</ecNumber>
    </recommendedName>
</protein>
<dbReference type="InterPro" id="IPR022673">
    <property type="entry name" value="Hexokinase_C"/>
</dbReference>
<dbReference type="SUPFAM" id="SSF53067">
    <property type="entry name" value="Actin-like ATPase domain"/>
    <property type="match status" value="2"/>
</dbReference>
<dbReference type="GO" id="GO:0005536">
    <property type="term" value="F:D-glucose binding"/>
    <property type="evidence" value="ECO:0007669"/>
    <property type="project" value="InterPro"/>
</dbReference>
<organism evidence="16 17">
    <name type="scientific">Dekkera bruxellensis</name>
    <name type="common">Brettanomyces custersii</name>
    <dbReference type="NCBI Taxonomy" id="5007"/>
    <lineage>
        <taxon>Eukaryota</taxon>
        <taxon>Fungi</taxon>
        <taxon>Dikarya</taxon>
        <taxon>Ascomycota</taxon>
        <taxon>Saccharomycotina</taxon>
        <taxon>Pichiomycetes</taxon>
        <taxon>Pichiales</taxon>
        <taxon>Pichiaceae</taxon>
        <taxon>Brettanomyces</taxon>
    </lineage>
</organism>
<comment type="pathway">
    <text evidence="1">Carbohydrate degradation; glycolysis; D-glyceraldehyde 3-phosphate and glycerone phosphate from D-glucose: step 1/4.</text>
</comment>
<evidence type="ECO:0000256" key="7">
    <source>
        <dbReference type="ARBA" id="ARBA00022840"/>
    </source>
</evidence>
<dbReference type="GO" id="GO:0005524">
    <property type="term" value="F:ATP binding"/>
    <property type="evidence" value="ECO:0007669"/>
    <property type="project" value="UniProtKB-UniRule"/>
</dbReference>
<dbReference type="GO" id="GO:0008865">
    <property type="term" value="F:fructokinase activity"/>
    <property type="evidence" value="ECO:0007669"/>
    <property type="project" value="TreeGrafter"/>
</dbReference>
<keyword evidence="4 13" id="KW-0808">Transferase</keyword>
<evidence type="ECO:0000259" key="14">
    <source>
        <dbReference type="Pfam" id="PF00349"/>
    </source>
</evidence>
<dbReference type="Pfam" id="PF00349">
    <property type="entry name" value="Hexokinase_1"/>
    <property type="match status" value="1"/>
</dbReference>
<evidence type="ECO:0000313" key="17">
    <source>
        <dbReference type="Proteomes" id="UP000663131"/>
    </source>
</evidence>
<keyword evidence="8 13" id="KW-0324">Glycolysis</keyword>
<keyword evidence="6 13" id="KW-0418">Kinase</keyword>
<comment type="catalytic activity">
    <reaction evidence="11">
        <text>D-glucose + ATP = D-glucose 6-phosphate + ADP + H(+)</text>
        <dbReference type="Rhea" id="RHEA:17825"/>
        <dbReference type="ChEBI" id="CHEBI:4167"/>
        <dbReference type="ChEBI" id="CHEBI:15378"/>
        <dbReference type="ChEBI" id="CHEBI:30616"/>
        <dbReference type="ChEBI" id="CHEBI:61548"/>
        <dbReference type="ChEBI" id="CHEBI:456216"/>
        <dbReference type="EC" id="2.7.1.1"/>
    </reaction>
    <physiologicalReaction direction="left-to-right" evidence="11">
        <dbReference type="Rhea" id="RHEA:17826"/>
    </physiologicalReaction>
</comment>
<dbReference type="PANTHER" id="PTHR19443">
    <property type="entry name" value="HEXOKINASE"/>
    <property type="match status" value="1"/>
</dbReference>
<dbReference type="GO" id="GO:0005739">
    <property type="term" value="C:mitochondrion"/>
    <property type="evidence" value="ECO:0007669"/>
    <property type="project" value="TreeGrafter"/>
</dbReference>
<proteinExistence type="inferred from homology"/>
<comment type="function">
    <text evidence="12">Catalyzes the phosphorylation of hexose, such as D-glucose and D-fructose, to hexose 6-phosphate (D-glucose 6-phosphate and D-fructose 6-phosphate, respectively). Mediates the initial step of glycolysis by catalyzing phosphorylation of D-glucose to D-glucose 6-phosphate.</text>
</comment>
<dbReference type="FunFam" id="3.40.367.20:FF:000004">
    <property type="entry name" value="Phosphotransferase"/>
    <property type="match status" value="1"/>
</dbReference>
<comment type="pathway">
    <text evidence="2">Carbohydrate metabolism; hexose metabolism.</text>
</comment>
<dbReference type="PANTHER" id="PTHR19443:SF16">
    <property type="entry name" value="HEXOKINASE TYPE 1-RELATED"/>
    <property type="match status" value="1"/>
</dbReference>
<dbReference type="FunFam" id="3.30.420.40:FF:000805">
    <property type="entry name" value="Hexokinase-2"/>
    <property type="match status" value="1"/>
</dbReference>
<comment type="similarity">
    <text evidence="3 13">Belongs to the hexokinase family.</text>
</comment>
<dbReference type="GO" id="GO:0006096">
    <property type="term" value="P:glycolytic process"/>
    <property type="evidence" value="ECO:0007669"/>
    <property type="project" value="UniProtKB-UniPathway"/>
</dbReference>
<evidence type="ECO:0000256" key="5">
    <source>
        <dbReference type="ARBA" id="ARBA00022741"/>
    </source>
</evidence>
<dbReference type="PRINTS" id="PR00475">
    <property type="entry name" value="HEXOKINASE"/>
</dbReference>
<dbReference type="KEGG" id="bbrx:BRETT_004361"/>
<keyword evidence="7 13" id="KW-0067">ATP-binding</keyword>
<dbReference type="GO" id="GO:0005829">
    <property type="term" value="C:cytosol"/>
    <property type="evidence" value="ECO:0007669"/>
    <property type="project" value="TreeGrafter"/>
</dbReference>
<dbReference type="GeneID" id="64576284"/>
<gene>
    <name evidence="16" type="ORF">BRETT_004361</name>
</gene>
<dbReference type="InterPro" id="IPR043129">
    <property type="entry name" value="ATPase_NBD"/>
</dbReference>
<dbReference type="EMBL" id="CP063133">
    <property type="protein sequence ID" value="QOU19140.1"/>
    <property type="molecule type" value="Genomic_DNA"/>
</dbReference>
<dbReference type="Gene3D" id="3.40.367.20">
    <property type="match status" value="1"/>
</dbReference>
<dbReference type="GO" id="GO:0004340">
    <property type="term" value="F:glucokinase activity"/>
    <property type="evidence" value="ECO:0007669"/>
    <property type="project" value="TreeGrafter"/>
</dbReference>
<dbReference type="EC" id="2.7.1.-" evidence="13"/>
<evidence type="ECO:0000259" key="15">
    <source>
        <dbReference type="Pfam" id="PF03727"/>
    </source>
</evidence>
<dbReference type="GO" id="GO:0006013">
    <property type="term" value="P:mannose metabolic process"/>
    <property type="evidence" value="ECO:0007669"/>
    <property type="project" value="TreeGrafter"/>
</dbReference>
<dbReference type="InterPro" id="IPR019807">
    <property type="entry name" value="Hexokinase_BS"/>
</dbReference>
<evidence type="ECO:0000256" key="10">
    <source>
        <dbReference type="ARBA" id="ARBA00047905"/>
    </source>
</evidence>
<evidence type="ECO:0000256" key="4">
    <source>
        <dbReference type="ARBA" id="ARBA00022679"/>
    </source>
</evidence>
<evidence type="ECO:0000256" key="9">
    <source>
        <dbReference type="ARBA" id="ARBA00044613"/>
    </source>
</evidence>
<dbReference type="Pfam" id="PF03727">
    <property type="entry name" value="Hexokinase_2"/>
    <property type="match status" value="1"/>
</dbReference>
<dbReference type="PROSITE" id="PS51748">
    <property type="entry name" value="HEXOKINASE_2"/>
    <property type="match status" value="1"/>
</dbReference>
<feature type="domain" description="Hexokinase N-terminal" evidence="14">
    <location>
        <begin position="20"/>
        <end position="213"/>
    </location>
</feature>
<evidence type="ECO:0000256" key="12">
    <source>
        <dbReference type="ARBA" id="ARBA00057794"/>
    </source>
</evidence>
<evidence type="ECO:0000256" key="13">
    <source>
        <dbReference type="RuleBase" id="RU362007"/>
    </source>
</evidence>
<evidence type="ECO:0000256" key="8">
    <source>
        <dbReference type="ARBA" id="ARBA00023152"/>
    </source>
</evidence>
<dbReference type="Proteomes" id="UP000663131">
    <property type="component" value="Chromosome 5"/>
</dbReference>
<name>A0A871RAJ5_DEKBR</name>
<evidence type="ECO:0000256" key="6">
    <source>
        <dbReference type="ARBA" id="ARBA00022777"/>
    </source>
</evidence>
<sequence length="471" mass="53156">MHISIEKKRLCLDKKLQNAFDSMKDSFMVSDMELKKLARQFEKEMEKGLEQPFDSIPMIPTWVTEHPTGNEHGEYLALDLGGTNLRVVSVNLKGNCDFEFEHTKYPLPASLRHCSCSELWAHIVGCIEDFLLQKYSPLPKEPLPMGFTFSFPASQNRIDQGVLQRWTKGFNIPDVEGKNVVSLLQEEIDKRKLPVKVTALINDTTGTLIASEYSDPETKMGLIFGTGVNAAYFDRIDRIGKMRETVSENLIKTQTPIAINTEYGAFDNEHKYLKRTKYDIYIDENSTRPNQQSYEKMVSGYYLGEILRLVLLDFAIGGMIFKGQDIHKLKIPFIMDASYPARAEEDDYRQLPLIDKIMKTSLGIQTTHCERQLIQEISILIGTRAARLSACAIAAICRRMNIQSGHCACDGSVFKKYPFFTMRVENALRGIFDWKHGKEIPLKLVAAEDGSGVGAAIVACLAKKATIEKAS</sequence>
<dbReference type="OrthoDB" id="419537at2759"/>
<evidence type="ECO:0000313" key="16">
    <source>
        <dbReference type="EMBL" id="QOU19140.1"/>
    </source>
</evidence>
<evidence type="ECO:0000256" key="2">
    <source>
        <dbReference type="ARBA" id="ARBA00005028"/>
    </source>
</evidence>
<accession>A0A871RAJ5</accession>
<dbReference type="GO" id="GO:0006006">
    <property type="term" value="P:glucose metabolic process"/>
    <property type="evidence" value="ECO:0007669"/>
    <property type="project" value="TreeGrafter"/>
</dbReference>
<dbReference type="InterPro" id="IPR001312">
    <property type="entry name" value="Hexokinase"/>
</dbReference>
<dbReference type="Gene3D" id="3.30.420.40">
    <property type="match status" value="1"/>
</dbReference>
<dbReference type="UniPathway" id="UPA00109">
    <property type="reaction ID" value="UER00180"/>
</dbReference>
<feature type="domain" description="Hexokinase C-terminal" evidence="15">
    <location>
        <begin position="219"/>
        <end position="460"/>
    </location>
</feature>
<dbReference type="PROSITE" id="PS00378">
    <property type="entry name" value="HEXOKINASE_1"/>
    <property type="match status" value="1"/>
</dbReference>
<evidence type="ECO:0000256" key="11">
    <source>
        <dbReference type="ARBA" id="ARBA00048160"/>
    </source>
</evidence>
<comment type="catalytic activity">
    <reaction evidence="10">
        <text>D-fructose + ATP = D-fructose 6-phosphate + ADP + H(+)</text>
        <dbReference type="Rhea" id="RHEA:16125"/>
        <dbReference type="ChEBI" id="CHEBI:15378"/>
        <dbReference type="ChEBI" id="CHEBI:30616"/>
        <dbReference type="ChEBI" id="CHEBI:37721"/>
        <dbReference type="ChEBI" id="CHEBI:61527"/>
        <dbReference type="ChEBI" id="CHEBI:456216"/>
        <dbReference type="EC" id="2.7.1.1"/>
    </reaction>
    <physiologicalReaction direction="left-to-right" evidence="10">
        <dbReference type="Rhea" id="RHEA:16126"/>
    </physiologicalReaction>
</comment>